<dbReference type="InterPro" id="IPR015867">
    <property type="entry name" value="N-reg_PII/ATP_PRibTrfase_C"/>
</dbReference>
<feature type="transmembrane region" description="Helical" evidence="6">
    <location>
        <begin position="55"/>
        <end position="71"/>
    </location>
</feature>
<comment type="subcellular location">
    <subcellularLocation>
        <location evidence="1">Cell membrane</location>
        <topology evidence="1">Multi-pass membrane protein</topology>
    </subcellularLocation>
</comment>
<dbReference type="InterPro" id="IPR051461">
    <property type="entry name" value="UPF0750_membrane"/>
</dbReference>
<dbReference type="OrthoDB" id="9779786at2"/>
<feature type="transmembrane region" description="Helical" evidence="6">
    <location>
        <begin position="149"/>
        <end position="168"/>
    </location>
</feature>
<evidence type="ECO:0000256" key="3">
    <source>
        <dbReference type="ARBA" id="ARBA00022692"/>
    </source>
</evidence>
<evidence type="ECO:0000313" key="8">
    <source>
        <dbReference type="EMBL" id="PWJ29468.1"/>
    </source>
</evidence>
<evidence type="ECO:0000313" key="9">
    <source>
        <dbReference type="Proteomes" id="UP000245845"/>
    </source>
</evidence>
<evidence type="ECO:0000256" key="1">
    <source>
        <dbReference type="ARBA" id="ARBA00004651"/>
    </source>
</evidence>
<dbReference type="InterPro" id="IPR019264">
    <property type="entry name" value="DUF2179"/>
</dbReference>
<dbReference type="CDD" id="cd16379">
    <property type="entry name" value="YitT_C_like"/>
    <property type="match status" value="1"/>
</dbReference>
<evidence type="ECO:0000256" key="4">
    <source>
        <dbReference type="ARBA" id="ARBA00022989"/>
    </source>
</evidence>
<protein>
    <submittedName>
        <fullName evidence="8">Uncharacterized membrane-anchored protein YitT (DUF2179 family)</fullName>
    </submittedName>
</protein>
<dbReference type="RefSeq" id="WP_109731313.1">
    <property type="nucleotide sequence ID" value="NZ_BAAACK010000026.1"/>
</dbReference>
<keyword evidence="9" id="KW-1185">Reference proteome</keyword>
<dbReference type="InterPro" id="IPR003740">
    <property type="entry name" value="YitT"/>
</dbReference>
<dbReference type="AlphaFoldDB" id="A0A2Y9BEN3"/>
<feature type="domain" description="DUF2179" evidence="7">
    <location>
        <begin position="220"/>
        <end position="274"/>
    </location>
</feature>
<keyword evidence="4 6" id="KW-1133">Transmembrane helix</keyword>
<feature type="transmembrane region" description="Helical" evidence="6">
    <location>
        <begin position="77"/>
        <end position="96"/>
    </location>
</feature>
<name>A0A2Y9BEN3_9FIRM</name>
<dbReference type="PANTHER" id="PTHR33545:SF9">
    <property type="entry name" value="UPF0750 MEMBRANE PROTEIN YITE"/>
    <property type="match status" value="1"/>
</dbReference>
<evidence type="ECO:0000259" key="7">
    <source>
        <dbReference type="Pfam" id="PF10035"/>
    </source>
</evidence>
<accession>A0A2Y9BEN3</accession>
<feature type="transmembrane region" description="Helical" evidence="6">
    <location>
        <begin position="7"/>
        <end position="25"/>
    </location>
</feature>
<keyword evidence="2" id="KW-1003">Cell membrane</keyword>
<keyword evidence="3 6" id="KW-0812">Transmembrane</keyword>
<dbReference type="Gene3D" id="3.30.70.120">
    <property type="match status" value="1"/>
</dbReference>
<dbReference type="EMBL" id="QGDL01000006">
    <property type="protein sequence ID" value="PWJ29468.1"/>
    <property type="molecule type" value="Genomic_DNA"/>
</dbReference>
<dbReference type="PIRSF" id="PIRSF006483">
    <property type="entry name" value="Membrane_protein_YitT"/>
    <property type="match status" value="1"/>
</dbReference>
<proteinExistence type="predicted"/>
<sequence>MNGKVKHFLLLTGSTLIMSVGTYFFKFTNNFTFGGITGLAVLVAKTGFMSASDFTFVMNMILLVIGFLVLGKKFAAKTAYCSILLSVTLSVLERVYPMSHPLTDQPMLELCFAIALPSLGSAILFNIGSSSGGTDIIAMILKKYSSFDIGRALLVTDILITVAGCFMFDIKTGLYSFLGLAIRSFMIDNFIESFNLSKYFNVVCDTPEPICDFIVHTLGRSATVCLAQGAFSGKDKYIIFTALNRPQAIKLRNFIKENQPEAFILISNTSEIIGKGFHSI</sequence>
<evidence type="ECO:0000256" key="6">
    <source>
        <dbReference type="SAM" id="Phobius"/>
    </source>
</evidence>
<dbReference type="Pfam" id="PF02588">
    <property type="entry name" value="YitT_membrane"/>
    <property type="match status" value="1"/>
</dbReference>
<dbReference type="Pfam" id="PF10035">
    <property type="entry name" value="DUF2179"/>
    <property type="match status" value="1"/>
</dbReference>
<gene>
    <name evidence="8" type="ORF">A8806_106206</name>
</gene>
<dbReference type="GO" id="GO:0005886">
    <property type="term" value="C:plasma membrane"/>
    <property type="evidence" value="ECO:0007669"/>
    <property type="project" value="UniProtKB-SubCell"/>
</dbReference>
<evidence type="ECO:0000256" key="5">
    <source>
        <dbReference type="ARBA" id="ARBA00023136"/>
    </source>
</evidence>
<keyword evidence="5 6" id="KW-0472">Membrane</keyword>
<feature type="transmembrane region" description="Helical" evidence="6">
    <location>
        <begin position="108"/>
        <end position="129"/>
    </location>
</feature>
<organism evidence="8 9">
    <name type="scientific">Faecalicatena orotica</name>
    <dbReference type="NCBI Taxonomy" id="1544"/>
    <lineage>
        <taxon>Bacteria</taxon>
        <taxon>Bacillati</taxon>
        <taxon>Bacillota</taxon>
        <taxon>Clostridia</taxon>
        <taxon>Lachnospirales</taxon>
        <taxon>Lachnospiraceae</taxon>
        <taxon>Faecalicatena</taxon>
    </lineage>
</organism>
<dbReference type="Proteomes" id="UP000245845">
    <property type="component" value="Unassembled WGS sequence"/>
</dbReference>
<reference evidence="8 9" key="1">
    <citation type="submission" date="2018-05" db="EMBL/GenBank/DDBJ databases">
        <title>The Hungate 1000. A catalogue of reference genomes from the rumen microbiome.</title>
        <authorList>
            <person name="Kelly W."/>
        </authorList>
    </citation>
    <scope>NUCLEOTIDE SEQUENCE [LARGE SCALE GENOMIC DNA]</scope>
    <source>
        <strain evidence="8 9">NLAE-zl-C242</strain>
    </source>
</reference>
<evidence type="ECO:0000256" key="2">
    <source>
        <dbReference type="ARBA" id="ARBA00022475"/>
    </source>
</evidence>
<comment type="caution">
    <text evidence="8">The sequence shown here is derived from an EMBL/GenBank/DDBJ whole genome shotgun (WGS) entry which is preliminary data.</text>
</comment>
<dbReference type="PANTHER" id="PTHR33545">
    <property type="entry name" value="UPF0750 MEMBRANE PROTEIN YITT-RELATED"/>
    <property type="match status" value="1"/>
</dbReference>